<dbReference type="AlphaFoldDB" id="A0A9J7WVU3"/>
<keyword evidence="14" id="KW-0012">Acyltransferase</keyword>
<proteinExistence type="inferred from homology"/>
<dbReference type="SMART" id="SM00054">
    <property type="entry name" value="EFh"/>
    <property type="match status" value="3"/>
</dbReference>
<dbReference type="PANTHER" id="PTHR23063">
    <property type="entry name" value="PHOSPHOLIPID ACYLTRANSFERASE"/>
    <property type="match status" value="1"/>
</dbReference>
<dbReference type="PROSITE" id="PS00018">
    <property type="entry name" value="EF_HAND_1"/>
    <property type="match status" value="1"/>
</dbReference>
<evidence type="ECO:0000256" key="13">
    <source>
        <dbReference type="ARBA" id="ARBA00023264"/>
    </source>
</evidence>
<evidence type="ECO:0000313" key="19">
    <source>
        <dbReference type="Proteomes" id="UP001108240"/>
    </source>
</evidence>
<organism evidence="18 19">
    <name type="scientific">Cyprinus carpio carpio</name>
    <dbReference type="NCBI Taxonomy" id="630221"/>
    <lineage>
        <taxon>Eukaryota</taxon>
        <taxon>Metazoa</taxon>
        <taxon>Chordata</taxon>
        <taxon>Craniata</taxon>
        <taxon>Vertebrata</taxon>
        <taxon>Euteleostomi</taxon>
        <taxon>Actinopterygii</taxon>
        <taxon>Neopterygii</taxon>
        <taxon>Teleostei</taxon>
        <taxon>Ostariophysi</taxon>
        <taxon>Cypriniformes</taxon>
        <taxon>Cyprinidae</taxon>
        <taxon>Cyprininae</taxon>
        <taxon>Cyprinus</taxon>
    </lineage>
</organism>
<evidence type="ECO:0000256" key="9">
    <source>
        <dbReference type="ARBA" id="ARBA00022989"/>
    </source>
</evidence>
<dbReference type="CDD" id="cd00051">
    <property type="entry name" value="EFh"/>
    <property type="match status" value="1"/>
</dbReference>
<dbReference type="Pfam" id="PF01553">
    <property type="entry name" value="Acyltransferase"/>
    <property type="match status" value="1"/>
</dbReference>
<dbReference type="SUPFAM" id="SSF69593">
    <property type="entry name" value="Glycerol-3-phosphate (1)-acyltransferase"/>
    <property type="match status" value="1"/>
</dbReference>
<dbReference type="GO" id="GO:0047184">
    <property type="term" value="F:1-acylglycerophosphocholine O-acyltransferase activity"/>
    <property type="evidence" value="ECO:0007669"/>
    <property type="project" value="TreeGrafter"/>
</dbReference>
<dbReference type="GO" id="GO:0016020">
    <property type="term" value="C:membrane"/>
    <property type="evidence" value="ECO:0007669"/>
    <property type="project" value="UniProtKB-SubCell"/>
</dbReference>
<dbReference type="PROSITE" id="PS50222">
    <property type="entry name" value="EF_HAND_2"/>
    <property type="match status" value="2"/>
</dbReference>
<evidence type="ECO:0000313" key="18">
    <source>
        <dbReference type="Ensembl" id="ENSCCRP00000099044.1"/>
    </source>
</evidence>
<dbReference type="InterPro" id="IPR018247">
    <property type="entry name" value="EF_Hand_1_Ca_BS"/>
</dbReference>
<dbReference type="InterPro" id="IPR011992">
    <property type="entry name" value="EF-hand-dom_pair"/>
</dbReference>
<keyword evidence="10" id="KW-0443">Lipid metabolism</keyword>
<evidence type="ECO:0000256" key="16">
    <source>
        <dbReference type="SAM" id="Phobius"/>
    </source>
</evidence>
<keyword evidence="7" id="KW-0479">Metal-binding</keyword>
<dbReference type="Proteomes" id="UP001108240">
    <property type="component" value="Unplaced"/>
</dbReference>
<dbReference type="Ensembl" id="ENSCCRT00000119842.1">
    <property type="protein sequence ID" value="ENSCCRP00000099044.1"/>
    <property type="gene ID" value="ENSCCRG00000048451.2"/>
</dbReference>
<comment type="pathway">
    <text evidence="15">Phospholipid metabolism.</text>
</comment>
<evidence type="ECO:0000256" key="8">
    <source>
        <dbReference type="ARBA" id="ARBA00022837"/>
    </source>
</evidence>
<evidence type="ECO:0000256" key="11">
    <source>
        <dbReference type="ARBA" id="ARBA00023136"/>
    </source>
</evidence>
<dbReference type="GO" id="GO:0005509">
    <property type="term" value="F:calcium ion binding"/>
    <property type="evidence" value="ECO:0007669"/>
    <property type="project" value="InterPro"/>
</dbReference>
<feature type="transmembrane region" description="Helical" evidence="16">
    <location>
        <begin position="86"/>
        <end position="104"/>
    </location>
</feature>
<evidence type="ECO:0000256" key="6">
    <source>
        <dbReference type="ARBA" id="ARBA00022692"/>
    </source>
</evidence>
<evidence type="ECO:0000256" key="1">
    <source>
        <dbReference type="ARBA" id="ARBA00004370"/>
    </source>
</evidence>
<reference evidence="18" key="2">
    <citation type="submission" date="2025-09" db="UniProtKB">
        <authorList>
            <consortium name="Ensembl"/>
        </authorList>
    </citation>
    <scope>IDENTIFICATION</scope>
</reference>
<evidence type="ECO:0000256" key="12">
    <source>
        <dbReference type="ARBA" id="ARBA00023209"/>
    </source>
</evidence>
<sequence>MKSELGVDPHRKHVSLIWRNALFNISLCVCVFSLQIGLMTVTLFPIRLFIAAFMMLLAWPFAFIGSVGRSETAVEPQCLWRKLVDVVLRTIMRVMWFAGGFHWISIKGRQALPAEAPILTLGPHSSYFDAIPVTMTMASIVMKAESKDIPVWGTLIKYIRPVFVSRSDQDSRRKTVEEIKRRARSGGDWPQIMIFPEGTCTNRTCLITFKPGAFIPAVPVQPVVIRYPNKLGFMDDHTGGVSHSQMSYSSTSEKQGYNQNQMSLLYVRTDSDECVALQVPVTDYSYEDCQLAMAEGQIRLPVDTCLLEFAKLVRSLGLKRVNSEKLLQDYGKRARKLQGQRLSLEDFSQFLELPVSDELRHMFALFDENEDHSMDVREFVIAFSVVCRPAKTLDTIRLAFQMFEAEEDGAITENELMCILRTALGVGELKVSRLFRAIDEEDSGKISFESFREFVDQHPDFAEQYLYSDNAGFGSSSPSHAANGFCADFSPSEQKKLD</sequence>
<keyword evidence="11 16" id="KW-0472">Membrane</keyword>
<dbReference type="InterPro" id="IPR002048">
    <property type="entry name" value="EF_hand_dom"/>
</dbReference>
<comment type="subcellular location">
    <subcellularLocation>
        <location evidence="1">Membrane</location>
    </subcellularLocation>
</comment>
<evidence type="ECO:0000256" key="14">
    <source>
        <dbReference type="ARBA" id="ARBA00023315"/>
    </source>
</evidence>
<keyword evidence="4" id="KW-0444">Lipid biosynthesis</keyword>
<evidence type="ECO:0000256" key="5">
    <source>
        <dbReference type="ARBA" id="ARBA00022679"/>
    </source>
</evidence>
<feature type="transmembrane region" description="Helical" evidence="16">
    <location>
        <begin position="44"/>
        <end position="65"/>
    </location>
</feature>
<protein>
    <recommendedName>
        <fullName evidence="17">EF-hand domain-containing protein</fullName>
    </recommendedName>
</protein>
<keyword evidence="12" id="KW-0594">Phospholipid biosynthesis</keyword>
<dbReference type="GeneTree" id="ENSGT01030000234574"/>
<evidence type="ECO:0000259" key="17">
    <source>
        <dbReference type="PROSITE" id="PS50222"/>
    </source>
</evidence>
<evidence type="ECO:0000256" key="7">
    <source>
        <dbReference type="ARBA" id="ARBA00022723"/>
    </source>
</evidence>
<evidence type="ECO:0000256" key="4">
    <source>
        <dbReference type="ARBA" id="ARBA00022516"/>
    </source>
</evidence>
<dbReference type="InterPro" id="IPR045252">
    <property type="entry name" value="LPCAT1-like"/>
</dbReference>
<dbReference type="Gene3D" id="1.10.238.10">
    <property type="entry name" value="EF-hand"/>
    <property type="match status" value="1"/>
</dbReference>
<reference evidence="18" key="1">
    <citation type="submission" date="2025-08" db="UniProtKB">
        <authorList>
            <consortium name="Ensembl"/>
        </authorList>
    </citation>
    <scope>IDENTIFICATION</scope>
</reference>
<feature type="domain" description="EF-hand" evidence="17">
    <location>
        <begin position="354"/>
        <end position="389"/>
    </location>
</feature>
<dbReference type="GO" id="GO:0042171">
    <property type="term" value="F:lysophosphatidic acid acyltransferase activity"/>
    <property type="evidence" value="ECO:0007669"/>
    <property type="project" value="TreeGrafter"/>
</dbReference>
<evidence type="ECO:0000256" key="10">
    <source>
        <dbReference type="ARBA" id="ARBA00023098"/>
    </source>
</evidence>
<keyword evidence="9 16" id="KW-1133">Transmembrane helix</keyword>
<comment type="similarity">
    <text evidence="3">Belongs to the 1-acyl-sn-glycerol-3-phosphate acyltransferase family.</text>
</comment>
<dbReference type="Pfam" id="PF13833">
    <property type="entry name" value="EF-hand_8"/>
    <property type="match status" value="1"/>
</dbReference>
<dbReference type="PANTHER" id="PTHR23063:SF57">
    <property type="entry name" value="LYSOPHOSPHATIDYLCHOLINE ACYLTRANSFERASE 1"/>
    <property type="match status" value="1"/>
</dbReference>
<feature type="domain" description="EF-hand" evidence="17">
    <location>
        <begin position="426"/>
        <end position="461"/>
    </location>
</feature>
<evidence type="ECO:0000256" key="3">
    <source>
        <dbReference type="ARBA" id="ARBA00008655"/>
    </source>
</evidence>
<dbReference type="CDD" id="cd07991">
    <property type="entry name" value="LPLAT_LPCAT1-like"/>
    <property type="match status" value="1"/>
</dbReference>
<dbReference type="SUPFAM" id="SSF47473">
    <property type="entry name" value="EF-hand"/>
    <property type="match status" value="1"/>
</dbReference>
<comment type="pathway">
    <text evidence="2">Lipid metabolism; phospholipid metabolism.</text>
</comment>
<keyword evidence="13" id="KW-1208">Phospholipid metabolism</keyword>
<dbReference type="GO" id="GO:0005783">
    <property type="term" value="C:endoplasmic reticulum"/>
    <property type="evidence" value="ECO:0007669"/>
    <property type="project" value="TreeGrafter"/>
</dbReference>
<keyword evidence="6 16" id="KW-0812">Transmembrane</keyword>
<keyword evidence="19" id="KW-1185">Reference proteome</keyword>
<name>A0A9J7WVU3_CYPCA</name>
<evidence type="ECO:0000256" key="2">
    <source>
        <dbReference type="ARBA" id="ARBA00005074"/>
    </source>
</evidence>
<dbReference type="InterPro" id="IPR002123">
    <property type="entry name" value="Plipid/glycerol_acylTrfase"/>
</dbReference>
<keyword evidence="8" id="KW-0106">Calcium</keyword>
<dbReference type="GO" id="GO:0008654">
    <property type="term" value="P:phospholipid biosynthetic process"/>
    <property type="evidence" value="ECO:0007669"/>
    <property type="project" value="UniProtKB-KW"/>
</dbReference>
<evidence type="ECO:0000256" key="15">
    <source>
        <dbReference type="ARBA" id="ARBA00025707"/>
    </source>
</evidence>
<dbReference type="SMART" id="SM00563">
    <property type="entry name" value="PlsC"/>
    <property type="match status" value="1"/>
</dbReference>
<keyword evidence="5" id="KW-0808">Transferase</keyword>
<feature type="transmembrane region" description="Helical" evidence="16">
    <location>
        <begin position="21"/>
        <end position="38"/>
    </location>
</feature>
<accession>A0A9J7WVU3</accession>